<gene>
    <name evidence="2" type="ORF">BCR43DRAFT_333031</name>
</gene>
<proteinExistence type="predicted"/>
<feature type="transmembrane region" description="Helical" evidence="1">
    <location>
        <begin position="12"/>
        <end position="32"/>
    </location>
</feature>
<evidence type="ECO:0000256" key="1">
    <source>
        <dbReference type="SAM" id="Phobius"/>
    </source>
</evidence>
<accession>A0A1X2H898</accession>
<dbReference type="AlphaFoldDB" id="A0A1X2H898"/>
<sequence length="98" mass="11073">MRDKQVTFITVSGMKRLCIMVFICCVPLMLFLPFPDSLLSLFLSHFFLFSLCSSSLFLLERIYTEDYSIIKTPLIRALASNKSQAAFLCSTDATTQDG</sequence>
<reference evidence="2 3" key="1">
    <citation type="submission" date="2016-07" db="EMBL/GenBank/DDBJ databases">
        <title>Pervasive Adenine N6-methylation of Active Genes in Fungi.</title>
        <authorList>
            <consortium name="DOE Joint Genome Institute"/>
            <person name="Mondo S.J."/>
            <person name="Dannebaum R.O."/>
            <person name="Kuo R.C."/>
            <person name="Labutti K."/>
            <person name="Haridas S."/>
            <person name="Kuo A."/>
            <person name="Salamov A."/>
            <person name="Ahrendt S.R."/>
            <person name="Lipzen A."/>
            <person name="Sullivan W."/>
            <person name="Andreopoulos W.B."/>
            <person name="Clum A."/>
            <person name="Lindquist E."/>
            <person name="Daum C."/>
            <person name="Ramamoorthy G.K."/>
            <person name="Gryganskyi A."/>
            <person name="Culley D."/>
            <person name="Magnuson J.K."/>
            <person name="James T.Y."/>
            <person name="O'Malley M.A."/>
            <person name="Stajich J.E."/>
            <person name="Spatafora J.W."/>
            <person name="Visel A."/>
            <person name="Grigoriev I.V."/>
        </authorList>
    </citation>
    <scope>NUCLEOTIDE SEQUENCE [LARGE SCALE GENOMIC DNA]</scope>
    <source>
        <strain evidence="2 3">NRRL 2496</strain>
    </source>
</reference>
<dbReference type="InParanoid" id="A0A1X2H898"/>
<dbReference type="Proteomes" id="UP000242180">
    <property type="component" value="Unassembled WGS sequence"/>
</dbReference>
<comment type="caution">
    <text evidence="2">The sequence shown here is derived from an EMBL/GenBank/DDBJ whole genome shotgun (WGS) entry which is preliminary data.</text>
</comment>
<evidence type="ECO:0000313" key="3">
    <source>
        <dbReference type="Proteomes" id="UP000242180"/>
    </source>
</evidence>
<keyword evidence="1" id="KW-0812">Transmembrane</keyword>
<protein>
    <submittedName>
        <fullName evidence="2">Uncharacterized protein</fullName>
    </submittedName>
</protein>
<keyword evidence="1" id="KW-0472">Membrane</keyword>
<keyword evidence="1" id="KW-1133">Transmembrane helix</keyword>
<name>A0A1X2H898_SYNRA</name>
<keyword evidence="3" id="KW-1185">Reference proteome</keyword>
<feature type="transmembrane region" description="Helical" evidence="1">
    <location>
        <begin position="38"/>
        <end position="59"/>
    </location>
</feature>
<dbReference type="EMBL" id="MCGN01000007">
    <property type="protein sequence ID" value="ORY94783.1"/>
    <property type="molecule type" value="Genomic_DNA"/>
</dbReference>
<organism evidence="2 3">
    <name type="scientific">Syncephalastrum racemosum</name>
    <name type="common">Filamentous fungus</name>
    <dbReference type="NCBI Taxonomy" id="13706"/>
    <lineage>
        <taxon>Eukaryota</taxon>
        <taxon>Fungi</taxon>
        <taxon>Fungi incertae sedis</taxon>
        <taxon>Mucoromycota</taxon>
        <taxon>Mucoromycotina</taxon>
        <taxon>Mucoromycetes</taxon>
        <taxon>Mucorales</taxon>
        <taxon>Syncephalastraceae</taxon>
        <taxon>Syncephalastrum</taxon>
    </lineage>
</organism>
<evidence type="ECO:0000313" key="2">
    <source>
        <dbReference type="EMBL" id="ORY94783.1"/>
    </source>
</evidence>